<evidence type="ECO:0000313" key="1">
    <source>
        <dbReference type="EMBL" id="GEO08042.1"/>
    </source>
</evidence>
<dbReference type="RefSeq" id="WP_147201983.1">
    <property type="nucleotide sequence ID" value="NZ_BJYT01000001.1"/>
</dbReference>
<reference evidence="1 2" key="1">
    <citation type="submission" date="2019-07" db="EMBL/GenBank/DDBJ databases">
        <title>Whole genome shotgun sequence of Segetibacter aerophilus NBRC 106135.</title>
        <authorList>
            <person name="Hosoyama A."/>
            <person name="Uohara A."/>
            <person name="Ohji S."/>
            <person name="Ichikawa N."/>
        </authorList>
    </citation>
    <scope>NUCLEOTIDE SEQUENCE [LARGE SCALE GENOMIC DNA]</scope>
    <source>
        <strain evidence="1 2">NBRC 106135</strain>
    </source>
</reference>
<dbReference type="Proteomes" id="UP000321513">
    <property type="component" value="Unassembled WGS sequence"/>
</dbReference>
<sequence>MVQKKQGLDIINEVLEECILAYPVSSFVISLYKQYRERGSLSKKQLQGLHSKASKIKDISPGKLATVEAIMNKMPTREKSELPAPKPMVEKEESTGQMIEEVLAKYPQHKRVLFFKSKYENNEVLSPLEIGELKKFKQLIK</sequence>
<proteinExistence type="predicted"/>
<organism evidence="1 2">
    <name type="scientific">Segetibacter aerophilus</name>
    <dbReference type="NCBI Taxonomy" id="670293"/>
    <lineage>
        <taxon>Bacteria</taxon>
        <taxon>Pseudomonadati</taxon>
        <taxon>Bacteroidota</taxon>
        <taxon>Chitinophagia</taxon>
        <taxon>Chitinophagales</taxon>
        <taxon>Chitinophagaceae</taxon>
        <taxon>Segetibacter</taxon>
    </lineage>
</organism>
<dbReference type="EMBL" id="BJYT01000001">
    <property type="protein sequence ID" value="GEO08042.1"/>
    <property type="molecule type" value="Genomic_DNA"/>
</dbReference>
<gene>
    <name evidence="1" type="ORF">SAE01_05380</name>
</gene>
<dbReference type="AlphaFoldDB" id="A0A512B7U0"/>
<comment type="caution">
    <text evidence="1">The sequence shown here is derived from an EMBL/GenBank/DDBJ whole genome shotgun (WGS) entry which is preliminary data.</text>
</comment>
<name>A0A512B7U0_9BACT</name>
<keyword evidence="2" id="KW-1185">Reference proteome</keyword>
<accession>A0A512B7U0</accession>
<evidence type="ECO:0000313" key="2">
    <source>
        <dbReference type="Proteomes" id="UP000321513"/>
    </source>
</evidence>
<dbReference type="OrthoDB" id="672320at2"/>
<protein>
    <submittedName>
        <fullName evidence="1">Uncharacterized protein</fullName>
    </submittedName>
</protein>